<evidence type="ECO:0000256" key="1">
    <source>
        <dbReference type="ARBA" id="ARBA00004571"/>
    </source>
</evidence>
<sequence length="1099" mass="120504">MSGTITDQSGAGLPGATVIAVHTPTNTTYPAATNSEGRFNLQNLRVGGPYTVRVTFVGYQDVSREGIFLTLGQNQRLDINLAEASTQLAGVTVTGTDPSSILNAERSGSVTNIGTEQIQRLPTVTRSLNDFLRLTPQASPSTGAIGGGNFRQNNITVDGADFNNNFGIGGNLPANGSPISLDAIQEITVNITPFDVRQSGFIGSAVNAVTRSGTNEFSGSIYEYWRNQNFTGNEVGYDKFTKQTQNIKQYGFRLGGPIIKDKLFFFVNAEKGDEINPGQANFASTDALPYGGSNTPSNIVRPTATNLDAYSAFLREKYGYETGPYQAYDFKSQNTRILGRLDWNINANHHFTIRYNQVESKSPSFVSTSRSPLGGFPNTRQSNFALPFSNANYFQESNFYSFAAELNSTFGGKFFNTLRGTYTHQNDPRSSNSSVFPFVDILDGTSPRNTANTTYTGYGNPYTSFGYEPFTAGNLRDVKTTSIVDFVTTTVGKHTLTAGLQGDMQVTKNGFQRFATSYYTFNSWDDFANGVNPIDFALTYSLLPGYEQAFPRFKTAQGSLYAQDEYAVTDRLRVTAGLRAELNAYLNVDEVKTHPLVSELTFTGGKKIDTGVLPKNRVLLSPRVGFNWDVKGDRTLQLRGGSGIFAGRVPTVWIVSQSGDAGLLQVTQTWSTINNPNGLPPGMNGFNPDPNAYRPATPPTPGSIIPSTISATDPNFKNPQAWKSSLAVDAQLPGGIVGTLEGIYNKDIRVALGQNYNLVNPVPLTVGGYPDNRDIYPNSNTQKFTVPLTNGGLASSTGTQPFNAVVLTNGNKGYYWSATAKLDKRFSNGLFASLAYVRSDARVLYDGSGDQLINTWSLTQIVNNSNNPPLSYTSYVVPSRLVGSLSYRKEYLNHLATQVSVFYQGSIQGRFSYIYGSDFNRDGQTNDLIYVPKDASEITFTDFNYGTTAAPNNYTAKQQSDIFFRYIEQDPYLSSRRGQYAERNGAKLPWRNQFDFKFAQDVFVTAGKRNTLQFTIDIFNVGNLLNKNWGLYQLVNNASNGNASILVPTNTASLVPGGTVKPTFRLGTDRNQPVSTTFRNNISTTSTYYMQMGLRYIFN</sequence>
<organism evidence="8 9">
    <name type="scientific">Hymenobacter cavernae</name>
    <dbReference type="NCBI Taxonomy" id="2044852"/>
    <lineage>
        <taxon>Bacteria</taxon>
        <taxon>Pseudomonadati</taxon>
        <taxon>Bacteroidota</taxon>
        <taxon>Cytophagia</taxon>
        <taxon>Cytophagales</taxon>
        <taxon>Hymenobacteraceae</taxon>
        <taxon>Hymenobacter</taxon>
    </lineage>
</organism>
<comment type="subcellular location">
    <subcellularLocation>
        <location evidence="1">Cell outer membrane</location>
        <topology evidence="1">Multi-pass membrane protein</topology>
    </subcellularLocation>
</comment>
<dbReference type="Pfam" id="PF25183">
    <property type="entry name" value="OMP_b-brl_4"/>
    <property type="match status" value="1"/>
</dbReference>
<dbReference type="PANTHER" id="PTHR30069:SF46">
    <property type="entry name" value="OAR PROTEIN"/>
    <property type="match status" value="1"/>
</dbReference>
<dbReference type="PANTHER" id="PTHR30069">
    <property type="entry name" value="TONB-DEPENDENT OUTER MEMBRANE RECEPTOR"/>
    <property type="match status" value="1"/>
</dbReference>
<dbReference type="InterPro" id="IPR036942">
    <property type="entry name" value="Beta-barrel_TonB_sf"/>
</dbReference>
<dbReference type="Gene3D" id="2.40.170.20">
    <property type="entry name" value="TonB-dependent receptor, beta-barrel domain"/>
    <property type="match status" value="1"/>
</dbReference>
<gene>
    <name evidence="8" type="ORF">GCM10011383_35460</name>
</gene>
<evidence type="ECO:0000256" key="2">
    <source>
        <dbReference type="ARBA" id="ARBA00022448"/>
    </source>
</evidence>
<evidence type="ECO:0000256" key="5">
    <source>
        <dbReference type="ARBA" id="ARBA00023136"/>
    </source>
</evidence>
<evidence type="ECO:0000256" key="3">
    <source>
        <dbReference type="ARBA" id="ARBA00022452"/>
    </source>
</evidence>
<feature type="domain" description="TonB-dependent transporter Oar-like beta-barrel" evidence="7">
    <location>
        <begin position="209"/>
        <end position="1026"/>
    </location>
</feature>
<dbReference type="Gene3D" id="2.60.40.1120">
    <property type="entry name" value="Carboxypeptidase-like, regulatory domain"/>
    <property type="match status" value="1"/>
</dbReference>
<dbReference type="InterPro" id="IPR057601">
    <property type="entry name" value="Oar-like_b-barrel"/>
</dbReference>
<evidence type="ECO:0000256" key="6">
    <source>
        <dbReference type="ARBA" id="ARBA00023237"/>
    </source>
</evidence>
<reference evidence="9" key="1">
    <citation type="journal article" date="2019" name="Int. J. Syst. Evol. Microbiol.">
        <title>The Global Catalogue of Microorganisms (GCM) 10K type strain sequencing project: providing services to taxonomists for standard genome sequencing and annotation.</title>
        <authorList>
            <consortium name="The Broad Institute Genomics Platform"/>
            <consortium name="The Broad Institute Genome Sequencing Center for Infectious Disease"/>
            <person name="Wu L."/>
            <person name="Ma J."/>
        </authorList>
    </citation>
    <scope>NUCLEOTIDE SEQUENCE [LARGE SCALE GENOMIC DNA]</scope>
    <source>
        <strain evidence="9">CGMCC 1.15197</strain>
    </source>
</reference>
<keyword evidence="5" id="KW-0472">Membrane</keyword>
<evidence type="ECO:0000313" key="9">
    <source>
        <dbReference type="Proteomes" id="UP000632273"/>
    </source>
</evidence>
<keyword evidence="2" id="KW-0813">Transport</keyword>
<accession>A0ABQ1ULE4</accession>
<name>A0ABQ1ULE4_9BACT</name>
<dbReference type="SUPFAM" id="SSF49464">
    <property type="entry name" value="Carboxypeptidase regulatory domain-like"/>
    <property type="match status" value="1"/>
</dbReference>
<dbReference type="SUPFAM" id="SSF56935">
    <property type="entry name" value="Porins"/>
    <property type="match status" value="1"/>
</dbReference>
<dbReference type="Gene3D" id="2.170.130.10">
    <property type="entry name" value="TonB-dependent receptor, plug domain"/>
    <property type="match status" value="1"/>
</dbReference>
<protein>
    <submittedName>
        <fullName evidence="8">Cell envelope biogenesis protein OmpA</fullName>
    </submittedName>
</protein>
<comment type="caution">
    <text evidence="8">The sequence shown here is derived from an EMBL/GenBank/DDBJ whole genome shotgun (WGS) entry which is preliminary data.</text>
</comment>
<keyword evidence="6" id="KW-0998">Cell outer membrane</keyword>
<evidence type="ECO:0000313" key="8">
    <source>
        <dbReference type="EMBL" id="GGF20684.1"/>
    </source>
</evidence>
<keyword evidence="3" id="KW-1134">Transmembrane beta strand</keyword>
<proteinExistence type="predicted"/>
<dbReference type="InterPro" id="IPR008969">
    <property type="entry name" value="CarboxyPept-like_regulatory"/>
</dbReference>
<keyword evidence="9" id="KW-1185">Reference proteome</keyword>
<evidence type="ECO:0000259" key="7">
    <source>
        <dbReference type="Pfam" id="PF25183"/>
    </source>
</evidence>
<dbReference type="InterPro" id="IPR039426">
    <property type="entry name" value="TonB-dep_rcpt-like"/>
</dbReference>
<dbReference type="EMBL" id="BMHT01000006">
    <property type="protein sequence ID" value="GGF20684.1"/>
    <property type="molecule type" value="Genomic_DNA"/>
</dbReference>
<dbReference type="Pfam" id="PF13620">
    <property type="entry name" value="CarboxypepD_reg"/>
    <property type="match status" value="1"/>
</dbReference>
<evidence type="ECO:0000256" key="4">
    <source>
        <dbReference type="ARBA" id="ARBA00022692"/>
    </source>
</evidence>
<dbReference type="Proteomes" id="UP000632273">
    <property type="component" value="Unassembled WGS sequence"/>
</dbReference>
<keyword evidence="4" id="KW-0812">Transmembrane</keyword>
<dbReference type="InterPro" id="IPR037066">
    <property type="entry name" value="Plug_dom_sf"/>
</dbReference>